<dbReference type="InterPro" id="IPR017932">
    <property type="entry name" value="GATase_2_dom"/>
</dbReference>
<dbReference type="EC" id="2.4.2.14" evidence="7"/>
<dbReference type="InterPro" id="IPR000836">
    <property type="entry name" value="PRTase_dom"/>
</dbReference>
<keyword evidence="6 7" id="KW-0315">Glutamine amidotransferase</keyword>
<evidence type="ECO:0000259" key="12">
    <source>
        <dbReference type="PROSITE" id="PS51278"/>
    </source>
</evidence>
<dbReference type="GO" id="GO:0051539">
    <property type="term" value="F:4 iron, 4 sulfur cluster binding"/>
    <property type="evidence" value="ECO:0007669"/>
    <property type="project" value="UniProtKB-KW"/>
</dbReference>
<gene>
    <name evidence="7" type="primary">purF</name>
    <name evidence="13" type="ORF">C7B46_10920</name>
</gene>
<protein>
    <recommendedName>
        <fullName evidence="7">Amidophosphoribosyltransferase</fullName>
        <shortName evidence="7">ATase</shortName>
        <ecNumber evidence="7">2.4.2.14</ecNumber>
    </recommendedName>
    <alternativeName>
        <fullName evidence="7">Glutamine phosphoribosylpyrophosphate amidotransferase</fullName>
        <shortName evidence="7">GPATase</shortName>
    </alternativeName>
</protein>
<keyword evidence="4 7" id="KW-0808">Transferase</keyword>
<feature type="binding site" evidence="7 10">
    <location>
        <position position="357"/>
    </location>
    <ligand>
        <name>Mg(2+)</name>
        <dbReference type="ChEBI" id="CHEBI:18420"/>
    </ligand>
</feature>
<dbReference type="SUPFAM" id="SSF56235">
    <property type="entry name" value="N-terminal nucleophile aminohydrolases (Ntn hydrolases)"/>
    <property type="match status" value="1"/>
</dbReference>
<feature type="binding site" evidence="7 11">
    <location>
        <position position="442"/>
    </location>
    <ligand>
        <name>[4Fe-4S] cluster</name>
        <dbReference type="ChEBI" id="CHEBI:49883"/>
    </ligand>
</feature>
<feature type="binding site" evidence="7 11">
    <location>
        <position position="393"/>
    </location>
    <ligand>
        <name>[4Fe-4S] cluster</name>
        <dbReference type="ChEBI" id="CHEBI:49883"/>
    </ligand>
</feature>
<keyword evidence="7 10" id="KW-0479">Metal-binding</keyword>
<keyword evidence="7 10" id="KW-0460">Magnesium</keyword>
<dbReference type="GO" id="GO:0006189">
    <property type="term" value="P:'de novo' IMP biosynthetic process"/>
    <property type="evidence" value="ECO:0007669"/>
    <property type="project" value="UniProtKB-UniRule"/>
</dbReference>
<comment type="cofactor">
    <cofactor evidence="7 11">
        <name>[4Fe-4S] cluster</name>
        <dbReference type="ChEBI" id="CHEBI:49883"/>
    </cofactor>
    <text evidence="7 11">Binds 1 [4Fe-4S] cluster per subunit.</text>
</comment>
<dbReference type="GO" id="GO:0009113">
    <property type="term" value="P:purine nucleobase biosynthetic process"/>
    <property type="evidence" value="ECO:0007669"/>
    <property type="project" value="UniProtKB-UniRule"/>
</dbReference>
<organism evidence="13 14">
    <name type="scientific">Sulfobacillus benefaciens</name>
    <dbReference type="NCBI Taxonomy" id="453960"/>
    <lineage>
        <taxon>Bacteria</taxon>
        <taxon>Bacillati</taxon>
        <taxon>Bacillota</taxon>
        <taxon>Clostridia</taxon>
        <taxon>Eubacteriales</taxon>
        <taxon>Clostridiales Family XVII. Incertae Sedis</taxon>
        <taxon>Sulfobacillus</taxon>
    </lineage>
</organism>
<comment type="caution">
    <text evidence="13">The sequence shown here is derived from an EMBL/GenBank/DDBJ whole genome shotgun (WGS) entry which is preliminary data.</text>
</comment>
<comment type="catalytic activity">
    <reaction evidence="7 8">
        <text>5-phospho-beta-D-ribosylamine + L-glutamate + diphosphate = 5-phospho-alpha-D-ribose 1-diphosphate + L-glutamine + H2O</text>
        <dbReference type="Rhea" id="RHEA:14905"/>
        <dbReference type="ChEBI" id="CHEBI:15377"/>
        <dbReference type="ChEBI" id="CHEBI:29985"/>
        <dbReference type="ChEBI" id="CHEBI:33019"/>
        <dbReference type="ChEBI" id="CHEBI:58017"/>
        <dbReference type="ChEBI" id="CHEBI:58359"/>
        <dbReference type="ChEBI" id="CHEBI:58681"/>
        <dbReference type="EC" id="2.4.2.14"/>
    </reaction>
</comment>
<evidence type="ECO:0000256" key="10">
    <source>
        <dbReference type="PIRSR" id="PIRSR000485-2"/>
    </source>
</evidence>
<dbReference type="InterPro" id="IPR005854">
    <property type="entry name" value="PurF"/>
</dbReference>
<dbReference type="Gene3D" id="3.40.50.2020">
    <property type="match status" value="1"/>
</dbReference>
<evidence type="ECO:0000256" key="11">
    <source>
        <dbReference type="PIRSR" id="PIRSR000485-3"/>
    </source>
</evidence>
<feature type="binding site" evidence="7 10">
    <location>
        <position position="294"/>
    </location>
    <ligand>
        <name>Mg(2+)</name>
        <dbReference type="ChEBI" id="CHEBI:18420"/>
    </ligand>
</feature>
<evidence type="ECO:0000313" key="14">
    <source>
        <dbReference type="Proteomes" id="UP000242972"/>
    </source>
</evidence>
<dbReference type="SUPFAM" id="SSF53271">
    <property type="entry name" value="PRTase-like"/>
    <property type="match status" value="1"/>
</dbReference>
<evidence type="ECO:0000256" key="1">
    <source>
        <dbReference type="ARBA" id="ARBA00005209"/>
    </source>
</evidence>
<feature type="binding site" evidence="7 11">
    <location>
        <position position="445"/>
    </location>
    <ligand>
        <name>[4Fe-4S] cluster</name>
        <dbReference type="ChEBI" id="CHEBI:49883"/>
    </ligand>
</feature>
<evidence type="ECO:0000256" key="6">
    <source>
        <dbReference type="ARBA" id="ARBA00022962"/>
    </source>
</evidence>
<dbReference type="GO" id="GO:0004044">
    <property type="term" value="F:amidophosphoribosyltransferase activity"/>
    <property type="evidence" value="ECO:0007669"/>
    <property type="project" value="UniProtKB-UniRule"/>
</dbReference>
<evidence type="ECO:0000256" key="5">
    <source>
        <dbReference type="ARBA" id="ARBA00022755"/>
    </source>
</evidence>
<name>A0A2T2XF84_9FIRM</name>
<dbReference type="PANTHER" id="PTHR11907">
    <property type="entry name" value="AMIDOPHOSPHORIBOSYLTRANSFERASE"/>
    <property type="match status" value="1"/>
</dbReference>
<keyword evidence="7" id="KW-0004">4Fe-4S</keyword>
<accession>A0A2T2XF84</accession>
<evidence type="ECO:0000256" key="9">
    <source>
        <dbReference type="PIRSR" id="PIRSR000485-1"/>
    </source>
</evidence>
<sequence>MSDELREECGVFGIWGDMESALKAYWGTFSLQHRGQESAGIAVLDRGDITVHKGMGLMTEALQVETEVLRPGHAALGHVRYSTSGESSLVNAQPLLMRTRFGSLALAHNGNLVNAAELREELAQSGSIFQGTSDSEVLAHLLAKSTEEQLFEALLASLPKLKGGFAFVVLSREGLFAARDPHGIRPLVLGRTPDGGTVVASETCALDTTKADWLRDVAPGELVAVNDQGIRYQPFIPQNDQPRRALCSFETIYFARPDSQIDGQSTHLSRRQLGRRLAAEAPAKADVVIGVPDSSLPAAMGYAEESGLPFDFGLVKNRYIARTFIAPNQSARESSVQQKLSAVREVVAGKRVVLVDDSLVRGTTSRRLVSLLRQAGAQEVHMRIASPPYREPCHYGIDTSRAGELAARSMSVEELRISVGADSLAYLSLKGLEAGLGSGGWCMACFGAGYPVPLPETTRPDKEVIQFVKTSDIS</sequence>
<evidence type="ECO:0000256" key="7">
    <source>
        <dbReference type="HAMAP-Rule" id="MF_01931"/>
    </source>
</evidence>
<dbReference type="InterPro" id="IPR029055">
    <property type="entry name" value="Ntn_hydrolases_N"/>
</dbReference>
<dbReference type="CDD" id="cd06223">
    <property type="entry name" value="PRTases_typeI"/>
    <property type="match status" value="1"/>
</dbReference>
<comment type="pathway">
    <text evidence="1 7 8">Purine metabolism; IMP biosynthesis via de novo pathway; N(1)-(5-phospho-D-ribosyl)glycinamide from 5-phospho-alpha-D-ribose 1-diphosphate: step 1/2.</text>
</comment>
<dbReference type="AlphaFoldDB" id="A0A2T2XF84"/>
<dbReference type="PIRSF" id="PIRSF000485">
    <property type="entry name" value="Amd_phspho_trans"/>
    <property type="match status" value="1"/>
</dbReference>
<dbReference type="InterPro" id="IPR029057">
    <property type="entry name" value="PRTase-like"/>
</dbReference>
<dbReference type="CDD" id="cd00715">
    <property type="entry name" value="GPATase_N"/>
    <property type="match status" value="1"/>
</dbReference>
<evidence type="ECO:0000256" key="8">
    <source>
        <dbReference type="PIRNR" id="PIRNR000485"/>
    </source>
</evidence>
<dbReference type="Pfam" id="PF13537">
    <property type="entry name" value="GATase_7"/>
    <property type="match status" value="1"/>
</dbReference>
<dbReference type="GO" id="GO:0000287">
    <property type="term" value="F:magnesium ion binding"/>
    <property type="evidence" value="ECO:0007669"/>
    <property type="project" value="UniProtKB-UniRule"/>
</dbReference>
<keyword evidence="7 11" id="KW-0411">Iron-sulfur</keyword>
<keyword evidence="5 7" id="KW-0658">Purine biosynthesis</keyword>
<dbReference type="Pfam" id="PF00156">
    <property type="entry name" value="Pribosyltran"/>
    <property type="match status" value="1"/>
</dbReference>
<dbReference type="PROSITE" id="PS51278">
    <property type="entry name" value="GATASE_TYPE_2"/>
    <property type="match status" value="1"/>
</dbReference>
<feature type="active site" description="Nucleophile" evidence="7 9">
    <location>
        <position position="9"/>
    </location>
</feature>
<dbReference type="InterPro" id="IPR035584">
    <property type="entry name" value="PurF_N"/>
</dbReference>
<comment type="similarity">
    <text evidence="2 7 8">In the C-terminal section; belongs to the purine/pyrimidine phosphoribosyltransferase family.</text>
</comment>
<feature type="binding site" evidence="7 11">
    <location>
        <position position="247"/>
    </location>
    <ligand>
        <name>[4Fe-4S] cluster</name>
        <dbReference type="ChEBI" id="CHEBI:49883"/>
    </ligand>
</feature>
<dbReference type="Proteomes" id="UP000242972">
    <property type="component" value="Unassembled WGS sequence"/>
</dbReference>
<comment type="function">
    <text evidence="7">Catalyzes the formation of phosphoribosylamine from phosphoribosylpyrophosphate (PRPP) and glutamine.</text>
</comment>
<dbReference type="NCBIfam" id="TIGR01134">
    <property type="entry name" value="purF"/>
    <property type="match status" value="1"/>
</dbReference>
<reference evidence="13 14" key="1">
    <citation type="journal article" date="2014" name="BMC Genomics">
        <title>Comparison of environmental and isolate Sulfobacillus genomes reveals diverse carbon, sulfur, nitrogen, and hydrogen metabolisms.</title>
        <authorList>
            <person name="Justice N.B."/>
            <person name="Norman A."/>
            <person name="Brown C.T."/>
            <person name="Singh A."/>
            <person name="Thomas B.C."/>
            <person name="Banfield J.F."/>
        </authorList>
    </citation>
    <scope>NUCLEOTIDE SEQUENCE [LARGE SCALE GENOMIC DNA]</scope>
    <source>
        <strain evidence="13">AMDSBA4</strain>
    </source>
</reference>
<dbReference type="EMBL" id="PXYW01000025">
    <property type="protein sequence ID" value="PSR33165.1"/>
    <property type="molecule type" value="Genomic_DNA"/>
</dbReference>
<dbReference type="Gene3D" id="3.60.20.10">
    <property type="entry name" value="Glutamine Phosphoribosylpyrophosphate, subunit 1, domain 1"/>
    <property type="match status" value="1"/>
</dbReference>
<feature type="domain" description="Glutamine amidotransferase type-2" evidence="12">
    <location>
        <begin position="9"/>
        <end position="228"/>
    </location>
</feature>
<dbReference type="HAMAP" id="MF_01931">
    <property type="entry name" value="PurF"/>
    <property type="match status" value="1"/>
</dbReference>
<proteinExistence type="inferred from homology"/>
<feature type="binding site" evidence="7 10">
    <location>
        <position position="356"/>
    </location>
    <ligand>
        <name>Mg(2+)</name>
        <dbReference type="ChEBI" id="CHEBI:18420"/>
    </ligand>
</feature>
<comment type="cofactor">
    <cofactor evidence="7 10">
        <name>Mg(2+)</name>
        <dbReference type="ChEBI" id="CHEBI:18420"/>
    </cofactor>
    <text evidence="7 10">Binds 1 Mg(2+) ion per subunit.</text>
</comment>
<evidence type="ECO:0000313" key="13">
    <source>
        <dbReference type="EMBL" id="PSR33165.1"/>
    </source>
</evidence>
<dbReference type="UniPathway" id="UPA00074">
    <property type="reaction ID" value="UER00124"/>
</dbReference>
<evidence type="ECO:0000256" key="4">
    <source>
        <dbReference type="ARBA" id="ARBA00022679"/>
    </source>
</evidence>
<keyword evidence="3 7" id="KW-0328">Glycosyltransferase</keyword>
<evidence type="ECO:0000256" key="3">
    <source>
        <dbReference type="ARBA" id="ARBA00022676"/>
    </source>
</evidence>
<keyword evidence="7 11" id="KW-0408">Iron</keyword>
<evidence type="ECO:0000256" key="2">
    <source>
        <dbReference type="ARBA" id="ARBA00010138"/>
    </source>
</evidence>